<accession>A0A821QGM5</accession>
<evidence type="ECO:0000313" key="2">
    <source>
        <dbReference type="Proteomes" id="UP000663848"/>
    </source>
</evidence>
<name>A0A821QGM5_9BILA</name>
<gene>
    <name evidence="1" type="ORF">QYT958_LOCUS25058</name>
</gene>
<organism evidence="1 2">
    <name type="scientific">Rotaria socialis</name>
    <dbReference type="NCBI Taxonomy" id="392032"/>
    <lineage>
        <taxon>Eukaryota</taxon>
        <taxon>Metazoa</taxon>
        <taxon>Spiralia</taxon>
        <taxon>Gnathifera</taxon>
        <taxon>Rotifera</taxon>
        <taxon>Eurotatoria</taxon>
        <taxon>Bdelloidea</taxon>
        <taxon>Philodinida</taxon>
        <taxon>Philodinidae</taxon>
        <taxon>Rotaria</taxon>
    </lineage>
</organism>
<dbReference type="Proteomes" id="UP000663848">
    <property type="component" value="Unassembled WGS sequence"/>
</dbReference>
<comment type="caution">
    <text evidence="1">The sequence shown here is derived from an EMBL/GenBank/DDBJ whole genome shotgun (WGS) entry which is preliminary data.</text>
</comment>
<evidence type="ECO:0000313" key="1">
    <source>
        <dbReference type="EMBL" id="CAF4821032.1"/>
    </source>
</evidence>
<reference evidence="1" key="1">
    <citation type="submission" date="2021-02" db="EMBL/GenBank/DDBJ databases">
        <authorList>
            <person name="Nowell W R."/>
        </authorList>
    </citation>
    <scope>NUCLEOTIDE SEQUENCE</scope>
</reference>
<dbReference type="AlphaFoldDB" id="A0A821QGM5"/>
<proteinExistence type="predicted"/>
<sequence length="89" mass="9550">MAKRVGNHGVDALNGHQAQPDISGKVVTSDVSVRDTSEVIVVLCQTIAQLYLKEVRSINANATVLDPLCPMGKKSGAVCSGYNERQRHC</sequence>
<dbReference type="EMBL" id="CAJOBR010005541">
    <property type="protein sequence ID" value="CAF4821032.1"/>
    <property type="molecule type" value="Genomic_DNA"/>
</dbReference>
<protein>
    <submittedName>
        <fullName evidence="1">Uncharacterized protein</fullName>
    </submittedName>
</protein>